<dbReference type="InterPro" id="IPR036942">
    <property type="entry name" value="Beta-barrel_TonB_sf"/>
</dbReference>
<name>A0A645AHB9_9ZZZZ</name>
<keyword evidence="3" id="KW-0998">Cell outer membrane</keyword>
<evidence type="ECO:0000313" key="4">
    <source>
        <dbReference type="EMBL" id="MPM51681.1"/>
    </source>
</evidence>
<proteinExistence type="predicted"/>
<dbReference type="GO" id="GO:0009279">
    <property type="term" value="C:cell outer membrane"/>
    <property type="evidence" value="ECO:0007669"/>
    <property type="project" value="UniProtKB-SubCell"/>
</dbReference>
<accession>A0A645AHB9</accession>
<reference evidence="4" key="1">
    <citation type="submission" date="2019-08" db="EMBL/GenBank/DDBJ databases">
        <authorList>
            <person name="Kucharzyk K."/>
            <person name="Murdoch R.W."/>
            <person name="Higgins S."/>
            <person name="Loffler F."/>
        </authorList>
    </citation>
    <scope>NUCLEOTIDE SEQUENCE</scope>
</reference>
<evidence type="ECO:0000256" key="2">
    <source>
        <dbReference type="ARBA" id="ARBA00023136"/>
    </source>
</evidence>
<comment type="caution">
    <text evidence="4">The sequence shown here is derived from an EMBL/GenBank/DDBJ whole genome shotgun (WGS) entry which is preliminary data.</text>
</comment>
<gene>
    <name evidence="4" type="ORF">SDC9_98432</name>
</gene>
<dbReference type="EMBL" id="VSSQ01013524">
    <property type="protein sequence ID" value="MPM51681.1"/>
    <property type="molecule type" value="Genomic_DNA"/>
</dbReference>
<evidence type="ECO:0008006" key="5">
    <source>
        <dbReference type="Google" id="ProtNLM"/>
    </source>
</evidence>
<dbReference type="AlphaFoldDB" id="A0A645AHB9"/>
<protein>
    <recommendedName>
        <fullName evidence="5">TonB-dependent receptor-like beta-barrel domain-containing protein</fullName>
    </recommendedName>
</protein>
<evidence type="ECO:0000256" key="1">
    <source>
        <dbReference type="ARBA" id="ARBA00004442"/>
    </source>
</evidence>
<sequence>MEYREGTSLLSGNLNWEQRIAQGLSKSYGVEMMASKTFGNTSGWLGYTLSWSNRHFPNGEINRGLVYPAKYDNRHKINAVVMHKFGKKFDVSTSWIYSTGNWATLAKQKYINDMGEETDYIDKLNNFKMPSYHRLDLSFNYYRHKKKGRVGIWNLSIYNAYSHHNSFILVPTTEAEFFTQEEKQDRSKPVLKSLSIFPFIPSFSYTYKF</sequence>
<evidence type="ECO:0000256" key="3">
    <source>
        <dbReference type="ARBA" id="ARBA00023237"/>
    </source>
</evidence>
<keyword evidence="2" id="KW-0472">Membrane</keyword>
<dbReference type="SUPFAM" id="SSF56935">
    <property type="entry name" value="Porins"/>
    <property type="match status" value="1"/>
</dbReference>
<organism evidence="4">
    <name type="scientific">bioreactor metagenome</name>
    <dbReference type="NCBI Taxonomy" id="1076179"/>
    <lineage>
        <taxon>unclassified sequences</taxon>
        <taxon>metagenomes</taxon>
        <taxon>ecological metagenomes</taxon>
    </lineage>
</organism>
<comment type="subcellular location">
    <subcellularLocation>
        <location evidence="1">Cell outer membrane</location>
    </subcellularLocation>
</comment>
<dbReference type="Gene3D" id="2.40.170.20">
    <property type="entry name" value="TonB-dependent receptor, beta-barrel domain"/>
    <property type="match status" value="1"/>
</dbReference>